<reference evidence="2 3" key="1">
    <citation type="journal article" date="2009" name="Science">
        <title>Green evolution and dynamic adaptations revealed by genomes of the marine picoeukaryotes Micromonas.</title>
        <authorList>
            <person name="Worden A.Z."/>
            <person name="Lee J.H."/>
            <person name="Mock T."/>
            <person name="Rouze P."/>
            <person name="Simmons M.P."/>
            <person name="Aerts A.L."/>
            <person name="Allen A.E."/>
            <person name="Cuvelier M.L."/>
            <person name="Derelle E."/>
            <person name="Everett M.V."/>
            <person name="Foulon E."/>
            <person name="Grimwood J."/>
            <person name="Gundlach H."/>
            <person name="Henrissat B."/>
            <person name="Napoli C."/>
            <person name="McDonald S.M."/>
            <person name="Parker M.S."/>
            <person name="Rombauts S."/>
            <person name="Salamov A."/>
            <person name="Von Dassow P."/>
            <person name="Badger J.H."/>
            <person name="Coutinho P.M."/>
            <person name="Demir E."/>
            <person name="Dubchak I."/>
            <person name="Gentemann C."/>
            <person name="Eikrem W."/>
            <person name="Gready J.E."/>
            <person name="John U."/>
            <person name="Lanier W."/>
            <person name="Lindquist E.A."/>
            <person name="Lucas S."/>
            <person name="Mayer K.F."/>
            <person name="Moreau H."/>
            <person name="Not F."/>
            <person name="Otillar R."/>
            <person name="Panaud O."/>
            <person name="Pangilinan J."/>
            <person name="Paulsen I."/>
            <person name="Piegu B."/>
            <person name="Poliakov A."/>
            <person name="Robbens S."/>
            <person name="Schmutz J."/>
            <person name="Toulza E."/>
            <person name="Wyss T."/>
            <person name="Zelensky A."/>
            <person name="Zhou K."/>
            <person name="Armbrust E.V."/>
            <person name="Bhattacharya D."/>
            <person name="Goodenough U.W."/>
            <person name="Van de Peer Y."/>
            <person name="Grigoriev I.V."/>
        </authorList>
    </citation>
    <scope>NUCLEOTIDE SEQUENCE [LARGE SCALE GENOMIC DNA]</scope>
    <source>
        <strain evidence="3">RCC299 / NOUM17</strain>
    </source>
</reference>
<proteinExistence type="predicted"/>
<keyword evidence="1" id="KW-0472">Membrane</keyword>
<feature type="transmembrane region" description="Helical" evidence="1">
    <location>
        <begin position="36"/>
        <end position="58"/>
    </location>
</feature>
<evidence type="ECO:0000313" key="3">
    <source>
        <dbReference type="Proteomes" id="UP000002009"/>
    </source>
</evidence>
<feature type="transmembrane region" description="Helical" evidence="1">
    <location>
        <begin position="7"/>
        <end position="24"/>
    </location>
</feature>
<evidence type="ECO:0000256" key="1">
    <source>
        <dbReference type="SAM" id="Phobius"/>
    </source>
</evidence>
<protein>
    <submittedName>
        <fullName evidence="2">Uncharacterized protein</fullName>
    </submittedName>
</protein>
<organism evidence="2 3">
    <name type="scientific">Micromonas commoda (strain RCC299 / NOUM17 / CCMP2709)</name>
    <name type="common">Picoplanktonic green alga</name>
    <dbReference type="NCBI Taxonomy" id="296587"/>
    <lineage>
        <taxon>Eukaryota</taxon>
        <taxon>Viridiplantae</taxon>
        <taxon>Chlorophyta</taxon>
        <taxon>Mamiellophyceae</taxon>
        <taxon>Mamiellales</taxon>
        <taxon>Mamiellaceae</taxon>
        <taxon>Micromonas</taxon>
    </lineage>
</organism>
<dbReference type="Proteomes" id="UP000002009">
    <property type="component" value="Chromosome 3"/>
</dbReference>
<name>C1E2R2_MICCC</name>
<dbReference type="InParanoid" id="C1E2R2"/>
<sequence>MLAFENLSWKSFDVVGVIFFTFYLRNRPEEITAGHAFGTVVCVMGMLYRATFMSILVARMKDKTTRLRGEEAGSVALNESIRRDILIVRLCINVALILECWLYGWLCNEVFSKFTDSIYPLSRAQMDILANGGSVLSLSFLRRWLRLIVLCCSAKALFNAKVVSQANLADFMVPTWWNFKAQTFNHVLSPHVAFLPTILGATYPNVPMSRGAVAAATGFVVVDSVVTGTLLLGMNVLRAWFSKPGMEGFGHSVPFSFSVGSHLRAKRD</sequence>
<feature type="transmembrane region" description="Helical" evidence="1">
    <location>
        <begin position="212"/>
        <end position="237"/>
    </location>
</feature>
<keyword evidence="1" id="KW-0812">Transmembrane</keyword>
<dbReference type="GeneID" id="8242319"/>
<dbReference type="RefSeq" id="XP_002501130.1">
    <property type="nucleotide sequence ID" value="XM_002501084.1"/>
</dbReference>
<dbReference type="AlphaFoldDB" id="C1E2R2"/>
<accession>C1E2R2</accession>
<keyword evidence="3" id="KW-1185">Reference proteome</keyword>
<dbReference type="EMBL" id="CP001324">
    <property type="protein sequence ID" value="ACO62388.1"/>
    <property type="molecule type" value="Genomic_DNA"/>
</dbReference>
<dbReference type="KEGG" id="mis:MICPUN_107994"/>
<gene>
    <name evidence="2" type="ORF">MICPUN_107994</name>
</gene>
<feature type="transmembrane region" description="Helical" evidence="1">
    <location>
        <begin position="86"/>
        <end position="106"/>
    </location>
</feature>
<keyword evidence="1" id="KW-1133">Transmembrane helix</keyword>
<evidence type="ECO:0000313" key="2">
    <source>
        <dbReference type="EMBL" id="ACO62388.1"/>
    </source>
</evidence>